<accession>A0A420IZ58</accession>
<comment type="caution">
    <text evidence="2">The sequence shown here is derived from an EMBL/GenBank/DDBJ whole genome shotgun (WGS) entry which is preliminary data.</text>
</comment>
<feature type="transmembrane region" description="Helical" evidence="1">
    <location>
        <begin position="71"/>
        <end position="90"/>
    </location>
</feature>
<evidence type="ECO:0000313" key="2">
    <source>
        <dbReference type="EMBL" id="RKF79763.1"/>
    </source>
</evidence>
<sequence>MAKIFEYRTSFEFTAILQILENLLPYAIKAIWAHWWLSKTSDVGLITTVGRFDAFKIALCNLTDKKYTGSAIAFLYLTTLLPVGFLATIYEKGDMRGHGRTYVKEMTCNTSTFQEARVRYLTSETLRVGGGAKDYVNRMYKHETDEVLEPKIQRGYLATNLTLPDSAMRDISNDKSKFSFKLSPGNTLINMQDFYSNVTSFLGLDVEIREGEYYWIPGRTQVSFSMDRMYRTEMGLIPVANRANSGVGDYLTVVSSHHVSVIAKTASNCNETSKGAGDGLVKIAPTSWAVNYVFCKSYDLEGHKHNYEIQVNVSIKYRIEKDNYPFNYGFLTFVMIDQFNSSNVGETLSTGQANITSLKDLPKYFITGGGPFATVSTNVEVFRKQEGIRYVVIMPWLAALMAIYGIGMTVSITGTYSAGASIAELIYRSEVMNNSDCMGNKLKWWERLTLPPSHLRSRIKYMKSGSAEKEDLHVTVVMDDMRLMAVPSDVAGDVLLKARSLTDINRKEFAEVAKSASASRPNDFTCVSADDKEPYLCYECCRSRDPTGAVVARFD</sequence>
<protein>
    <submittedName>
        <fullName evidence="2">Uncharacterized protein</fullName>
    </submittedName>
</protein>
<proteinExistence type="predicted"/>
<reference evidence="2 3" key="1">
    <citation type="journal article" date="2018" name="BMC Genomics">
        <title>Comparative genome analyses reveal sequence features reflecting distinct modes of host-adaptation between dicot and monocot powdery mildew.</title>
        <authorList>
            <person name="Wu Y."/>
            <person name="Ma X."/>
            <person name="Pan Z."/>
            <person name="Kale S.D."/>
            <person name="Song Y."/>
            <person name="King H."/>
            <person name="Zhang Q."/>
            <person name="Presley C."/>
            <person name="Deng X."/>
            <person name="Wei C.I."/>
            <person name="Xiao S."/>
        </authorList>
    </citation>
    <scope>NUCLEOTIDE SEQUENCE [LARGE SCALE GENOMIC DNA]</scope>
    <source>
        <strain evidence="2">UMSG3</strain>
    </source>
</reference>
<name>A0A420IZ58_9PEZI</name>
<dbReference type="EMBL" id="MCBQ01005228">
    <property type="protein sequence ID" value="RKF79763.1"/>
    <property type="molecule type" value="Genomic_DNA"/>
</dbReference>
<feature type="transmembrane region" description="Helical" evidence="1">
    <location>
        <begin position="390"/>
        <end position="412"/>
    </location>
</feature>
<evidence type="ECO:0000256" key="1">
    <source>
        <dbReference type="SAM" id="Phobius"/>
    </source>
</evidence>
<gene>
    <name evidence="2" type="ORF">GcM3_052025</name>
</gene>
<dbReference type="Proteomes" id="UP000283383">
    <property type="component" value="Unassembled WGS sequence"/>
</dbReference>
<keyword evidence="1" id="KW-0472">Membrane</keyword>
<keyword evidence="1" id="KW-1133">Transmembrane helix</keyword>
<keyword evidence="3" id="KW-1185">Reference proteome</keyword>
<organism evidence="2 3">
    <name type="scientific">Golovinomyces cichoracearum</name>
    <dbReference type="NCBI Taxonomy" id="62708"/>
    <lineage>
        <taxon>Eukaryota</taxon>
        <taxon>Fungi</taxon>
        <taxon>Dikarya</taxon>
        <taxon>Ascomycota</taxon>
        <taxon>Pezizomycotina</taxon>
        <taxon>Leotiomycetes</taxon>
        <taxon>Erysiphales</taxon>
        <taxon>Erysiphaceae</taxon>
        <taxon>Golovinomyces</taxon>
    </lineage>
</organism>
<evidence type="ECO:0000313" key="3">
    <source>
        <dbReference type="Proteomes" id="UP000283383"/>
    </source>
</evidence>
<keyword evidence="1" id="KW-0812">Transmembrane</keyword>
<dbReference type="AlphaFoldDB" id="A0A420IZ58"/>